<gene>
    <name evidence="3" type="ORF">ATO3_01180</name>
</gene>
<keyword evidence="1" id="KW-0175">Coiled coil</keyword>
<evidence type="ECO:0008006" key="5">
    <source>
        <dbReference type="Google" id="ProtNLM"/>
    </source>
</evidence>
<keyword evidence="2" id="KW-0472">Membrane</keyword>
<dbReference type="EMBL" id="AQQR01000001">
    <property type="protein sequence ID" value="OWU77360.1"/>
    <property type="molecule type" value="Genomic_DNA"/>
</dbReference>
<feature type="coiled-coil region" evidence="1">
    <location>
        <begin position="239"/>
        <end position="277"/>
    </location>
</feature>
<dbReference type="Proteomes" id="UP000215377">
    <property type="component" value="Unassembled WGS sequence"/>
</dbReference>
<evidence type="ECO:0000256" key="1">
    <source>
        <dbReference type="SAM" id="Coils"/>
    </source>
</evidence>
<comment type="caution">
    <text evidence="3">The sequence shown here is derived from an EMBL/GenBank/DDBJ whole genome shotgun (WGS) entry which is preliminary data.</text>
</comment>
<evidence type="ECO:0000313" key="3">
    <source>
        <dbReference type="EMBL" id="OWU77360.1"/>
    </source>
</evidence>
<keyword evidence="2" id="KW-1133">Transmembrane helix</keyword>
<dbReference type="AlphaFoldDB" id="A0A225NSQ5"/>
<proteinExistence type="predicted"/>
<evidence type="ECO:0000313" key="4">
    <source>
        <dbReference type="Proteomes" id="UP000215377"/>
    </source>
</evidence>
<protein>
    <recommendedName>
        <fullName evidence="5">PhnA-like protein</fullName>
    </recommendedName>
</protein>
<organism evidence="3 4">
    <name type="scientific">Marinibacterium profundimaris</name>
    <dbReference type="NCBI Taxonomy" id="1679460"/>
    <lineage>
        <taxon>Bacteria</taxon>
        <taxon>Pseudomonadati</taxon>
        <taxon>Pseudomonadota</taxon>
        <taxon>Alphaproteobacteria</taxon>
        <taxon>Rhodobacterales</taxon>
        <taxon>Paracoccaceae</taxon>
        <taxon>Marinibacterium</taxon>
    </lineage>
</organism>
<feature type="transmembrane region" description="Helical" evidence="2">
    <location>
        <begin position="55"/>
        <end position="82"/>
    </location>
</feature>
<keyword evidence="4" id="KW-1185">Reference proteome</keyword>
<evidence type="ECO:0000256" key="2">
    <source>
        <dbReference type="SAM" id="Phobius"/>
    </source>
</evidence>
<name>A0A225NSQ5_9RHOB</name>
<dbReference type="OrthoDB" id="7032238at2"/>
<feature type="transmembrane region" description="Helical" evidence="2">
    <location>
        <begin position="21"/>
        <end position="43"/>
    </location>
</feature>
<feature type="transmembrane region" description="Helical" evidence="2">
    <location>
        <begin position="280"/>
        <end position="302"/>
    </location>
</feature>
<accession>A0A225NSQ5</accession>
<sequence length="324" mass="33124">MAAETAPARTLPGSYVDWPAIIAGAVVAAAIAFVFAGFGAALGLSTASPYPNEGWGIAGMVITGLWLVLTLIASYGAGGYVAGRMRRRMDGASGDEVKARDGLHGLIVWALGALLGAVLIGSVISGTARLAGNVASGAAQAVGTAASAAADGASAMAQGDGSLSDYLPEGLQQNPAEYINSRLLRGVPAQVPETTDAAGDPLTDETRQVIYEVIRTGEINPDDREYLVAEIADRTTLSQDEVNTRIDEAVAAAQEMRAEAQAALDEAEETAREAANTARISAVLSGFVLTAAMFVAAAAAFFGARSGGSHRDEGRLFGGFSHHS</sequence>
<feature type="transmembrane region" description="Helical" evidence="2">
    <location>
        <begin position="103"/>
        <end position="124"/>
    </location>
</feature>
<keyword evidence="2" id="KW-0812">Transmembrane</keyword>
<reference evidence="3 4" key="1">
    <citation type="submission" date="2013-04" db="EMBL/GenBank/DDBJ databases">
        <title>Oceanicola sp. 22II1-22F33 Genome Sequencing.</title>
        <authorList>
            <person name="Lai Q."/>
            <person name="Li G."/>
            <person name="Shao Z."/>
        </authorList>
    </citation>
    <scope>NUCLEOTIDE SEQUENCE [LARGE SCALE GENOMIC DNA]</scope>
    <source>
        <strain evidence="3 4">22II1-22F33</strain>
    </source>
</reference>